<proteinExistence type="predicted"/>
<feature type="domain" description="CATRA-Associated Small Protein" evidence="2">
    <location>
        <begin position="9"/>
        <end position="96"/>
    </location>
</feature>
<protein>
    <recommendedName>
        <fullName evidence="2">CATRA-Associated Small Protein domain-containing protein</fullName>
    </recommendedName>
</protein>
<evidence type="ECO:0000313" key="4">
    <source>
        <dbReference type="Proteomes" id="UP001241758"/>
    </source>
</evidence>
<accession>A0ABT6WBW3</accession>
<keyword evidence="4" id="KW-1185">Reference proteome</keyword>
<gene>
    <name evidence="3" type="ORF">QLQ12_01200</name>
</gene>
<evidence type="ECO:0000259" key="2">
    <source>
        <dbReference type="Pfam" id="PF20271"/>
    </source>
</evidence>
<feature type="compositionally biased region" description="Low complexity" evidence="1">
    <location>
        <begin position="99"/>
        <end position="109"/>
    </location>
</feature>
<dbReference type="EMBL" id="JASCTH010000001">
    <property type="protein sequence ID" value="MDI6097225.1"/>
    <property type="molecule type" value="Genomic_DNA"/>
</dbReference>
<evidence type="ECO:0000256" key="1">
    <source>
        <dbReference type="SAM" id="MobiDB-lite"/>
    </source>
</evidence>
<sequence length="119" mass="12629">MIEPVDPTVRLLRAVPHWTLSPALWEEVDEVVQRVHRALRAGDIAAARAAASVLSLCGPHRVGRSVNARMGAVTGAGVSTGTRDLINELVHRLTPPPTETGQTEPAAASHAERHAAVPE</sequence>
<dbReference type="Proteomes" id="UP001241758">
    <property type="component" value="Unassembled WGS sequence"/>
</dbReference>
<dbReference type="RefSeq" id="WP_282756497.1">
    <property type="nucleotide sequence ID" value="NZ_JASCTH010000001.1"/>
</dbReference>
<evidence type="ECO:0000313" key="3">
    <source>
        <dbReference type="EMBL" id="MDI6097225.1"/>
    </source>
</evidence>
<feature type="region of interest" description="Disordered" evidence="1">
    <location>
        <begin position="93"/>
        <end position="119"/>
    </location>
</feature>
<dbReference type="Pfam" id="PF20271">
    <property type="entry name" value="CATASP"/>
    <property type="match status" value="1"/>
</dbReference>
<feature type="compositionally biased region" description="Basic and acidic residues" evidence="1">
    <location>
        <begin position="110"/>
        <end position="119"/>
    </location>
</feature>
<reference evidence="3 4" key="1">
    <citation type="submission" date="2023-05" db="EMBL/GenBank/DDBJ databases">
        <title>Actinoplanes sp. NEAU-A12 genome sequencing.</title>
        <authorList>
            <person name="Wang Z.-S."/>
        </authorList>
    </citation>
    <scope>NUCLEOTIDE SEQUENCE [LARGE SCALE GENOMIC DNA]</scope>
    <source>
        <strain evidence="3 4">NEAU-A12</strain>
    </source>
</reference>
<comment type="caution">
    <text evidence="3">The sequence shown here is derived from an EMBL/GenBank/DDBJ whole genome shotgun (WGS) entry which is preliminary data.</text>
</comment>
<name>A0ABT6WBW3_9ACTN</name>
<organism evidence="3 4">
    <name type="scientific">Actinoplanes sandaracinus</name>
    <dbReference type="NCBI Taxonomy" id="3045177"/>
    <lineage>
        <taxon>Bacteria</taxon>
        <taxon>Bacillati</taxon>
        <taxon>Actinomycetota</taxon>
        <taxon>Actinomycetes</taxon>
        <taxon>Micromonosporales</taxon>
        <taxon>Micromonosporaceae</taxon>
        <taxon>Actinoplanes</taxon>
    </lineage>
</organism>
<dbReference type="InterPro" id="IPR046924">
    <property type="entry name" value="CATASP"/>
</dbReference>